<name>A0A0L0BPE2_LUCCU</name>
<dbReference type="FunFam" id="1.10.472.10:FF:000010">
    <property type="entry name" value="G1/S-specific cyclin Cln1"/>
    <property type="match status" value="1"/>
</dbReference>
<evidence type="ECO:0000256" key="1">
    <source>
        <dbReference type="ARBA" id="ARBA00022618"/>
    </source>
</evidence>
<dbReference type="OMA" id="CDYSDDI"/>
<dbReference type="Pfam" id="PF02984">
    <property type="entry name" value="Cyclin_C"/>
    <property type="match status" value="1"/>
</dbReference>
<dbReference type="AlphaFoldDB" id="A0A0L0BPE2"/>
<keyword evidence="2 4" id="KW-0195">Cyclin</keyword>
<dbReference type="CDD" id="cd20528">
    <property type="entry name" value="CYCLIN_CCNJ-like_rpt1"/>
    <property type="match status" value="1"/>
</dbReference>
<feature type="domain" description="Cyclin-like" evidence="5">
    <location>
        <begin position="281"/>
        <end position="353"/>
    </location>
</feature>
<keyword evidence="1" id="KW-0132">Cell division</keyword>
<dbReference type="PANTHER" id="PTHR10177">
    <property type="entry name" value="CYCLINS"/>
    <property type="match status" value="1"/>
</dbReference>
<dbReference type="GO" id="GO:0051726">
    <property type="term" value="P:regulation of cell cycle"/>
    <property type="evidence" value="ECO:0007669"/>
    <property type="project" value="UniProtKB-ARBA"/>
</dbReference>
<dbReference type="InterPro" id="IPR013763">
    <property type="entry name" value="Cyclin-like_dom"/>
</dbReference>
<organism evidence="7 8">
    <name type="scientific">Lucilia cuprina</name>
    <name type="common">Green bottle fly</name>
    <name type="synonym">Australian sheep blowfly</name>
    <dbReference type="NCBI Taxonomy" id="7375"/>
    <lineage>
        <taxon>Eukaryota</taxon>
        <taxon>Metazoa</taxon>
        <taxon>Ecdysozoa</taxon>
        <taxon>Arthropoda</taxon>
        <taxon>Hexapoda</taxon>
        <taxon>Insecta</taxon>
        <taxon>Pterygota</taxon>
        <taxon>Neoptera</taxon>
        <taxon>Endopterygota</taxon>
        <taxon>Diptera</taxon>
        <taxon>Brachycera</taxon>
        <taxon>Muscomorpha</taxon>
        <taxon>Oestroidea</taxon>
        <taxon>Calliphoridae</taxon>
        <taxon>Luciliinae</taxon>
        <taxon>Lucilia</taxon>
    </lineage>
</organism>
<dbReference type="SUPFAM" id="SSF47954">
    <property type="entry name" value="Cyclin-like"/>
    <property type="match status" value="2"/>
</dbReference>
<proteinExistence type="inferred from homology"/>
<dbReference type="Proteomes" id="UP000037069">
    <property type="component" value="Unassembled WGS sequence"/>
</dbReference>
<evidence type="ECO:0000256" key="3">
    <source>
        <dbReference type="ARBA" id="ARBA00023306"/>
    </source>
</evidence>
<dbReference type="InterPro" id="IPR039361">
    <property type="entry name" value="Cyclin"/>
</dbReference>
<evidence type="ECO:0000313" key="8">
    <source>
        <dbReference type="Proteomes" id="UP000037069"/>
    </source>
</evidence>
<dbReference type="InterPro" id="IPR006671">
    <property type="entry name" value="Cyclin_N"/>
</dbReference>
<evidence type="ECO:0008006" key="9">
    <source>
        <dbReference type="Google" id="ProtNLM"/>
    </source>
</evidence>
<dbReference type="InterPro" id="IPR004367">
    <property type="entry name" value="Cyclin_C-dom"/>
</dbReference>
<dbReference type="InterPro" id="IPR036915">
    <property type="entry name" value="Cyclin-like_sf"/>
</dbReference>
<comment type="similarity">
    <text evidence="4">Belongs to the cyclin family.</text>
</comment>
<sequence length="458" mass="52255">METPQSNYVLYNNPILIEQSFGDNFNDFSSPIIPHMQHPHPTAAAAQQTIQFGGVFTSFFRLDAQQLRIDKTHWICDYSDDIFQTLRETELNRRLVCFRSQQVGQRAMLLKLLKTATEKHKLSRTTLHLAIYLLDCFMDNYTIRADKLNLSAITCLIIAAKIEEADVDIPKFADLNKLLNEVYSLNEYKNVECKVLSTFNFDLIRPTAATFAEYFANSIVTLQDYHIFINHWNNEIILNNYHQQQQDLQTQDISYGNEVIINTASTCMVLSTPCPYNSYEDMLSTLSRTFFELIDISLSYLKFANARPSIIASACIAAVRQMHGIFPIWTPYLVKLTHCTADIISPFVEAILAIYRIHYNNERLQSLQATPNTPTTSTQVHNTAILCDSPDSGIVSGNDTKSTRSDTDNDEDDCVVSLNMEANLQDISSPLPDESDEEEDEAYHCLEYPTLAKRKRIF</sequence>
<dbReference type="GO" id="GO:0019887">
    <property type="term" value="F:protein kinase regulator activity"/>
    <property type="evidence" value="ECO:0007669"/>
    <property type="project" value="UniProtKB-ARBA"/>
</dbReference>
<dbReference type="Gene3D" id="1.10.472.10">
    <property type="entry name" value="Cyclin-like"/>
    <property type="match status" value="1"/>
</dbReference>
<evidence type="ECO:0000259" key="5">
    <source>
        <dbReference type="SMART" id="SM00385"/>
    </source>
</evidence>
<feature type="domain" description="Cyclin-like" evidence="5">
    <location>
        <begin position="111"/>
        <end position="197"/>
    </location>
</feature>
<dbReference type="EMBL" id="JRES01001656">
    <property type="protein sequence ID" value="KNC21099.1"/>
    <property type="molecule type" value="Genomic_DNA"/>
</dbReference>
<dbReference type="SMART" id="SM01332">
    <property type="entry name" value="Cyclin_C"/>
    <property type="match status" value="1"/>
</dbReference>
<evidence type="ECO:0000313" key="7">
    <source>
        <dbReference type="EMBL" id="KNC21099.1"/>
    </source>
</evidence>
<keyword evidence="3" id="KW-0131">Cell cycle</keyword>
<evidence type="ECO:0000256" key="4">
    <source>
        <dbReference type="RuleBase" id="RU000383"/>
    </source>
</evidence>
<dbReference type="CDD" id="cd20529">
    <property type="entry name" value="CYCLIN_CCNJ-like_rpt2"/>
    <property type="match status" value="1"/>
</dbReference>
<accession>A0A0L0BPE2</accession>
<dbReference type="GO" id="GO:0051301">
    <property type="term" value="P:cell division"/>
    <property type="evidence" value="ECO:0007669"/>
    <property type="project" value="UniProtKB-KW"/>
</dbReference>
<evidence type="ECO:0000259" key="6">
    <source>
        <dbReference type="SMART" id="SM01332"/>
    </source>
</evidence>
<reference evidence="7 8" key="1">
    <citation type="journal article" date="2015" name="Nat. Commun.">
        <title>Lucilia cuprina genome unlocks parasitic fly biology to underpin future interventions.</title>
        <authorList>
            <person name="Anstead C.A."/>
            <person name="Korhonen P.K."/>
            <person name="Young N.D."/>
            <person name="Hall R.S."/>
            <person name="Jex A.R."/>
            <person name="Murali S.C."/>
            <person name="Hughes D.S."/>
            <person name="Lee S.F."/>
            <person name="Perry T."/>
            <person name="Stroehlein A.J."/>
            <person name="Ansell B.R."/>
            <person name="Breugelmans B."/>
            <person name="Hofmann A."/>
            <person name="Qu J."/>
            <person name="Dugan S."/>
            <person name="Lee S.L."/>
            <person name="Chao H."/>
            <person name="Dinh H."/>
            <person name="Han Y."/>
            <person name="Doddapaneni H.V."/>
            <person name="Worley K.C."/>
            <person name="Muzny D.M."/>
            <person name="Ioannidis P."/>
            <person name="Waterhouse R.M."/>
            <person name="Zdobnov E.M."/>
            <person name="James P.J."/>
            <person name="Bagnall N.H."/>
            <person name="Kotze A.C."/>
            <person name="Gibbs R.A."/>
            <person name="Richards S."/>
            <person name="Batterham P."/>
            <person name="Gasser R.B."/>
        </authorList>
    </citation>
    <scope>NUCLEOTIDE SEQUENCE [LARGE SCALE GENOMIC DNA]</scope>
    <source>
        <strain evidence="7 8">LS</strain>
        <tissue evidence="7">Full body</tissue>
    </source>
</reference>
<protein>
    <recommendedName>
        <fullName evidence="9">Cyclin-J</fullName>
    </recommendedName>
</protein>
<dbReference type="SMART" id="SM00385">
    <property type="entry name" value="CYCLIN"/>
    <property type="match status" value="2"/>
</dbReference>
<dbReference type="Pfam" id="PF00134">
    <property type="entry name" value="Cyclin_N"/>
    <property type="match status" value="1"/>
</dbReference>
<keyword evidence="8" id="KW-1185">Reference proteome</keyword>
<evidence type="ECO:0000256" key="2">
    <source>
        <dbReference type="ARBA" id="ARBA00023127"/>
    </source>
</evidence>
<feature type="domain" description="Cyclin C-terminal" evidence="6">
    <location>
        <begin position="206"/>
        <end position="389"/>
    </location>
</feature>
<dbReference type="OrthoDB" id="285802at2759"/>
<comment type="caution">
    <text evidence="7">The sequence shown here is derived from an EMBL/GenBank/DDBJ whole genome shotgun (WGS) entry which is preliminary data.</text>
</comment>
<dbReference type="STRING" id="7375.A0A0L0BPE2"/>
<gene>
    <name evidence="7" type="ORF">FF38_00926</name>
</gene>